<feature type="compositionally biased region" description="Basic and acidic residues" evidence="1">
    <location>
        <begin position="188"/>
        <end position="197"/>
    </location>
</feature>
<proteinExistence type="predicted"/>
<dbReference type="Proteomes" id="UP001422074">
    <property type="component" value="Unassembled WGS sequence"/>
</dbReference>
<comment type="caution">
    <text evidence="3">The sequence shown here is derived from an EMBL/GenBank/DDBJ whole genome shotgun (WGS) entry which is preliminary data.</text>
</comment>
<protein>
    <recommendedName>
        <fullName evidence="5">Cell division protein FtsL</fullName>
    </recommendedName>
</protein>
<feature type="transmembrane region" description="Helical" evidence="2">
    <location>
        <begin position="49"/>
        <end position="72"/>
    </location>
</feature>
<evidence type="ECO:0000256" key="1">
    <source>
        <dbReference type="SAM" id="MobiDB-lite"/>
    </source>
</evidence>
<reference evidence="3 4" key="1">
    <citation type="submission" date="2024-05" db="EMBL/GenBank/DDBJ databases">
        <title>Sinomonas sp. nov., isolated from a waste landfill.</title>
        <authorList>
            <person name="Zhao Y."/>
        </authorList>
    </citation>
    <scope>NUCLEOTIDE SEQUENCE [LARGE SCALE GENOMIC DNA]</scope>
    <source>
        <strain evidence="3 4">CCTCC AB2014300</strain>
    </source>
</reference>
<accession>A0ABU9X393</accession>
<feature type="region of interest" description="Disordered" evidence="1">
    <location>
        <begin position="165"/>
        <end position="215"/>
    </location>
</feature>
<dbReference type="RefSeq" id="WP_345886524.1">
    <property type="nucleotide sequence ID" value="NZ_JBDFRB010000020.1"/>
</dbReference>
<keyword evidence="2" id="KW-1133">Transmembrane helix</keyword>
<name>A0ABU9X393_9MICC</name>
<evidence type="ECO:0008006" key="5">
    <source>
        <dbReference type="Google" id="ProtNLM"/>
    </source>
</evidence>
<keyword evidence="4" id="KW-1185">Reference proteome</keyword>
<gene>
    <name evidence="3" type="ORF">ABCQ75_15405</name>
</gene>
<sequence length="215" mass="22043">MSPAAQPTRAISGTSALAAALPGRDRTPAPARRAPLALVRTSPVRRRAPFAIFCLGVLAAALVGVLVLNISVSTGQYELVQLRSEQLTLQKQNQDLTQRAQNHEAPQNLAARAAELGMVASTSKGQIDLATLAVTGKAKAAEKAAPQGAVIAAPAIPGQIDPVPAPITGEPLMARAEASPGPAPAPTQKKETRKTETEALNGGSIPAPAQRTPGE</sequence>
<organism evidence="3 4">
    <name type="scientific">Sinomonas halotolerans</name>
    <dbReference type="NCBI Taxonomy" id="1644133"/>
    <lineage>
        <taxon>Bacteria</taxon>
        <taxon>Bacillati</taxon>
        <taxon>Actinomycetota</taxon>
        <taxon>Actinomycetes</taxon>
        <taxon>Micrococcales</taxon>
        <taxon>Micrococcaceae</taxon>
        <taxon>Sinomonas</taxon>
    </lineage>
</organism>
<keyword evidence="2" id="KW-0472">Membrane</keyword>
<dbReference type="EMBL" id="JBDFRB010000020">
    <property type="protein sequence ID" value="MEN2745915.1"/>
    <property type="molecule type" value="Genomic_DNA"/>
</dbReference>
<keyword evidence="2" id="KW-0812">Transmembrane</keyword>
<evidence type="ECO:0000313" key="4">
    <source>
        <dbReference type="Proteomes" id="UP001422074"/>
    </source>
</evidence>
<evidence type="ECO:0000313" key="3">
    <source>
        <dbReference type="EMBL" id="MEN2745915.1"/>
    </source>
</evidence>
<evidence type="ECO:0000256" key="2">
    <source>
        <dbReference type="SAM" id="Phobius"/>
    </source>
</evidence>